<name>A0A382Z2Y1_9ZZZZ</name>
<dbReference type="PANTHER" id="PTHR42693">
    <property type="entry name" value="ARYLSULFATASE FAMILY MEMBER"/>
    <property type="match status" value="1"/>
</dbReference>
<sequence>VRITLSIVVALILLHPIPGLSAANLAPPNIVVILTDDQGYADISFNPNHPREVVTPHMDALAREGVFFSQAYTSGHVCSPTRAGLMLGQYQQRVGIYTAGDGGRGFNPKTKIFPSFLPNDYTSMVVGKWHLGLDTDYPELRMHALNRGFDECYKFMGRGGHDYFKLRGVNGPEYAPIYRNKERIKEGDYEGYLTTRLTEEAVAFIDRQKQKPFFLYLAYNAVHAPAQAPKE</sequence>
<dbReference type="PANTHER" id="PTHR42693:SF33">
    <property type="entry name" value="ARYLSULFATASE"/>
    <property type="match status" value="1"/>
</dbReference>
<gene>
    <name evidence="3" type="ORF">METZ01_LOCUS442403</name>
</gene>
<evidence type="ECO:0000313" key="3">
    <source>
        <dbReference type="EMBL" id="SVD89549.1"/>
    </source>
</evidence>
<dbReference type="EMBL" id="UINC01180384">
    <property type="protein sequence ID" value="SVD89549.1"/>
    <property type="molecule type" value="Genomic_DNA"/>
</dbReference>
<dbReference type="SUPFAM" id="SSF53649">
    <property type="entry name" value="Alkaline phosphatase-like"/>
    <property type="match status" value="1"/>
</dbReference>
<reference evidence="3" key="1">
    <citation type="submission" date="2018-05" db="EMBL/GenBank/DDBJ databases">
        <authorList>
            <person name="Lanie J.A."/>
            <person name="Ng W.-L."/>
            <person name="Kazmierczak K.M."/>
            <person name="Andrzejewski T.M."/>
            <person name="Davidsen T.M."/>
            <person name="Wayne K.J."/>
            <person name="Tettelin H."/>
            <person name="Glass J.I."/>
            <person name="Rusch D."/>
            <person name="Podicherti R."/>
            <person name="Tsui H.-C.T."/>
            <person name="Winkler M.E."/>
        </authorList>
    </citation>
    <scope>NUCLEOTIDE SEQUENCE</scope>
</reference>
<comment type="similarity">
    <text evidence="1">Belongs to the sulfatase family.</text>
</comment>
<feature type="non-terminal residue" evidence="3">
    <location>
        <position position="231"/>
    </location>
</feature>
<evidence type="ECO:0000256" key="1">
    <source>
        <dbReference type="ARBA" id="ARBA00008779"/>
    </source>
</evidence>
<dbReference type="Gene3D" id="3.40.720.10">
    <property type="entry name" value="Alkaline Phosphatase, subunit A"/>
    <property type="match status" value="1"/>
</dbReference>
<accession>A0A382Z2Y1</accession>
<evidence type="ECO:0000259" key="2">
    <source>
        <dbReference type="Pfam" id="PF00884"/>
    </source>
</evidence>
<proteinExistence type="inferred from homology"/>
<protein>
    <recommendedName>
        <fullName evidence="2">Sulfatase N-terminal domain-containing protein</fullName>
    </recommendedName>
</protein>
<feature type="domain" description="Sulfatase N-terminal" evidence="2">
    <location>
        <begin position="28"/>
        <end position="230"/>
    </location>
</feature>
<dbReference type="GO" id="GO:0004065">
    <property type="term" value="F:arylsulfatase activity"/>
    <property type="evidence" value="ECO:0007669"/>
    <property type="project" value="TreeGrafter"/>
</dbReference>
<organism evidence="3">
    <name type="scientific">marine metagenome</name>
    <dbReference type="NCBI Taxonomy" id="408172"/>
    <lineage>
        <taxon>unclassified sequences</taxon>
        <taxon>metagenomes</taxon>
        <taxon>ecological metagenomes</taxon>
    </lineage>
</organism>
<feature type="non-terminal residue" evidence="3">
    <location>
        <position position="1"/>
    </location>
</feature>
<dbReference type="Pfam" id="PF00884">
    <property type="entry name" value="Sulfatase"/>
    <property type="match status" value="1"/>
</dbReference>
<dbReference type="AlphaFoldDB" id="A0A382Z2Y1"/>
<dbReference type="InterPro" id="IPR017850">
    <property type="entry name" value="Alkaline_phosphatase_core_sf"/>
</dbReference>
<dbReference type="InterPro" id="IPR000917">
    <property type="entry name" value="Sulfatase_N"/>
</dbReference>
<dbReference type="InterPro" id="IPR050738">
    <property type="entry name" value="Sulfatase"/>
</dbReference>